<dbReference type="PROSITE" id="PS00028">
    <property type="entry name" value="ZINC_FINGER_C2H2_1"/>
    <property type="match status" value="1"/>
</dbReference>
<evidence type="ECO:0000256" key="3">
    <source>
        <dbReference type="ARBA" id="ARBA00022771"/>
    </source>
</evidence>
<protein>
    <recommendedName>
        <fullName evidence="9">C2H2-type domain-containing protein</fullName>
    </recommendedName>
</protein>
<evidence type="ECO:0000256" key="1">
    <source>
        <dbReference type="ARBA" id="ARBA00022723"/>
    </source>
</evidence>
<dbReference type="PANTHER" id="PTHR45988:SF18">
    <property type="entry name" value="C2H2-TYPE ZINC FINGER FAMILY PROTEIN"/>
    <property type="match status" value="1"/>
</dbReference>
<keyword evidence="4" id="KW-0862">Zinc</keyword>
<feature type="compositionally biased region" description="Low complexity" evidence="8">
    <location>
        <begin position="20"/>
        <end position="29"/>
    </location>
</feature>
<keyword evidence="6" id="KW-0804">Transcription</keyword>
<evidence type="ECO:0000256" key="2">
    <source>
        <dbReference type="ARBA" id="ARBA00022737"/>
    </source>
</evidence>
<sequence>MRSPLSQNKKLMIEEKNVEADASMAMSQSESEEVESPISYSKNKGRGSHGRVKKSIIRSAASGYPCETCGKTFPSGQALGGHKRCHRAHKAVDDAINNSHTRLYNRGKKCCCRWRLPWPWPWWRVNIPKETQPQCSCSSSYPRYQYNAVAIQID</sequence>
<reference evidence="10 11" key="1">
    <citation type="submission" date="2013-09" db="EMBL/GenBank/DDBJ databases">
        <title>Corchorus capsularis genome sequencing.</title>
        <authorList>
            <person name="Alam M."/>
            <person name="Haque M.S."/>
            <person name="Islam M.S."/>
            <person name="Emdad E.M."/>
            <person name="Islam M.M."/>
            <person name="Ahmed B."/>
            <person name="Halim A."/>
            <person name="Hossen Q.M.M."/>
            <person name="Hossain M.Z."/>
            <person name="Ahmed R."/>
            <person name="Khan M.M."/>
            <person name="Islam R."/>
            <person name="Rashid M.M."/>
            <person name="Khan S.A."/>
            <person name="Rahman M.S."/>
            <person name="Alam M."/>
        </authorList>
    </citation>
    <scope>NUCLEOTIDE SEQUENCE [LARGE SCALE GENOMIC DNA]</scope>
    <source>
        <strain evidence="11">cv. CVL-1</strain>
        <tissue evidence="10">Whole seedling</tissue>
    </source>
</reference>
<dbReference type="GO" id="GO:0008270">
    <property type="term" value="F:zinc ion binding"/>
    <property type="evidence" value="ECO:0007669"/>
    <property type="project" value="UniProtKB-KW"/>
</dbReference>
<dbReference type="InterPro" id="IPR044653">
    <property type="entry name" value="AZF1/2/3-like"/>
</dbReference>
<dbReference type="GO" id="GO:0000976">
    <property type="term" value="F:transcription cis-regulatory region binding"/>
    <property type="evidence" value="ECO:0007669"/>
    <property type="project" value="TreeGrafter"/>
</dbReference>
<evidence type="ECO:0000256" key="7">
    <source>
        <dbReference type="PROSITE-ProRule" id="PRU00042"/>
    </source>
</evidence>
<dbReference type="Gramene" id="OMP05021">
    <property type="protein sequence ID" value="OMP05021"/>
    <property type="gene ID" value="CCACVL1_02069"/>
</dbReference>
<evidence type="ECO:0000256" key="4">
    <source>
        <dbReference type="ARBA" id="ARBA00022833"/>
    </source>
</evidence>
<proteinExistence type="predicted"/>
<dbReference type="SUPFAM" id="SSF57667">
    <property type="entry name" value="beta-beta-alpha zinc fingers"/>
    <property type="match status" value="1"/>
</dbReference>
<keyword evidence="5" id="KW-0805">Transcription regulation</keyword>
<keyword evidence="3 7" id="KW-0863">Zinc-finger</keyword>
<name>A0A1R3KD55_COCAP</name>
<dbReference type="OrthoDB" id="975071at2759"/>
<feature type="region of interest" description="Disordered" evidence="8">
    <location>
        <begin position="1"/>
        <end position="53"/>
    </location>
</feature>
<gene>
    <name evidence="10" type="ORF">CCACVL1_02069</name>
</gene>
<dbReference type="GO" id="GO:0005634">
    <property type="term" value="C:nucleus"/>
    <property type="evidence" value="ECO:0007669"/>
    <property type="project" value="TreeGrafter"/>
</dbReference>
<evidence type="ECO:0000259" key="9">
    <source>
        <dbReference type="PROSITE" id="PS50157"/>
    </source>
</evidence>
<feature type="compositionally biased region" description="Basic residues" evidence="8">
    <location>
        <begin position="43"/>
        <end position="53"/>
    </location>
</feature>
<evidence type="ECO:0000256" key="6">
    <source>
        <dbReference type="ARBA" id="ARBA00023163"/>
    </source>
</evidence>
<comment type="caution">
    <text evidence="10">The sequence shown here is derived from an EMBL/GenBank/DDBJ whole genome shotgun (WGS) entry which is preliminary data.</text>
</comment>
<organism evidence="10 11">
    <name type="scientific">Corchorus capsularis</name>
    <name type="common">Jute</name>
    <dbReference type="NCBI Taxonomy" id="210143"/>
    <lineage>
        <taxon>Eukaryota</taxon>
        <taxon>Viridiplantae</taxon>
        <taxon>Streptophyta</taxon>
        <taxon>Embryophyta</taxon>
        <taxon>Tracheophyta</taxon>
        <taxon>Spermatophyta</taxon>
        <taxon>Magnoliopsida</taxon>
        <taxon>eudicotyledons</taxon>
        <taxon>Gunneridae</taxon>
        <taxon>Pentapetalae</taxon>
        <taxon>rosids</taxon>
        <taxon>malvids</taxon>
        <taxon>Malvales</taxon>
        <taxon>Malvaceae</taxon>
        <taxon>Grewioideae</taxon>
        <taxon>Apeibeae</taxon>
        <taxon>Corchorus</taxon>
    </lineage>
</organism>
<dbReference type="PROSITE" id="PS50157">
    <property type="entry name" value="ZINC_FINGER_C2H2_2"/>
    <property type="match status" value="1"/>
</dbReference>
<dbReference type="EMBL" id="AWWV01005528">
    <property type="protein sequence ID" value="OMP05021.1"/>
    <property type="molecule type" value="Genomic_DNA"/>
</dbReference>
<evidence type="ECO:0000256" key="5">
    <source>
        <dbReference type="ARBA" id="ARBA00023015"/>
    </source>
</evidence>
<dbReference type="GO" id="GO:0003700">
    <property type="term" value="F:DNA-binding transcription factor activity"/>
    <property type="evidence" value="ECO:0007669"/>
    <property type="project" value="InterPro"/>
</dbReference>
<evidence type="ECO:0000313" key="10">
    <source>
        <dbReference type="EMBL" id="OMP05021.1"/>
    </source>
</evidence>
<keyword evidence="1" id="KW-0479">Metal-binding</keyword>
<dbReference type="InterPro" id="IPR036236">
    <property type="entry name" value="Znf_C2H2_sf"/>
</dbReference>
<keyword evidence="2" id="KW-0677">Repeat</keyword>
<dbReference type="PANTHER" id="PTHR45988">
    <property type="entry name" value="C2H2 TYPE ZINC FINGER TRANSCRIPTION FACTOR FAMILY-RELATED"/>
    <property type="match status" value="1"/>
</dbReference>
<feature type="domain" description="C2H2-type" evidence="9">
    <location>
        <begin position="64"/>
        <end position="91"/>
    </location>
</feature>
<dbReference type="Pfam" id="PF13912">
    <property type="entry name" value="zf-C2H2_6"/>
    <property type="match status" value="1"/>
</dbReference>
<dbReference type="AlphaFoldDB" id="A0A1R3KD55"/>
<dbReference type="InterPro" id="IPR013087">
    <property type="entry name" value="Znf_C2H2_type"/>
</dbReference>
<keyword evidence="11" id="KW-1185">Reference proteome</keyword>
<evidence type="ECO:0000313" key="11">
    <source>
        <dbReference type="Proteomes" id="UP000188268"/>
    </source>
</evidence>
<accession>A0A1R3KD55</accession>
<dbReference type="Proteomes" id="UP000188268">
    <property type="component" value="Unassembled WGS sequence"/>
</dbReference>
<evidence type="ECO:0000256" key="8">
    <source>
        <dbReference type="SAM" id="MobiDB-lite"/>
    </source>
</evidence>